<reference evidence="1" key="1">
    <citation type="journal article" date="2017" name="Nature">
        <title>The sunflower genome provides insights into oil metabolism, flowering and Asterid evolution.</title>
        <authorList>
            <person name="Badouin H."/>
            <person name="Gouzy J."/>
            <person name="Grassa C.J."/>
            <person name="Murat F."/>
            <person name="Staton S.E."/>
            <person name="Cottret L."/>
            <person name="Lelandais-Briere C."/>
            <person name="Owens G.L."/>
            <person name="Carrere S."/>
            <person name="Mayjonade B."/>
            <person name="Legrand L."/>
            <person name="Gill N."/>
            <person name="Kane N.C."/>
            <person name="Bowers J.E."/>
            <person name="Hubner S."/>
            <person name="Bellec A."/>
            <person name="Berard A."/>
            <person name="Berges H."/>
            <person name="Blanchet N."/>
            <person name="Boniface M.C."/>
            <person name="Brunel D."/>
            <person name="Catrice O."/>
            <person name="Chaidir N."/>
            <person name="Claudel C."/>
            <person name="Donnadieu C."/>
            <person name="Faraut T."/>
            <person name="Fievet G."/>
            <person name="Helmstetter N."/>
            <person name="King M."/>
            <person name="Knapp S.J."/>
            <person name="Lai Z."/>
            <person name="Le Paslier M.C."/>
            <person name="Lippi Y."/>
            <person name="Lorenzon L."/>
            <person name="Mandel J.R."/>
            <person name="Marage G."/>
            <person name="Marchand G."/>
            <person name="Marquand E."/>
            <person name="Bret-Mestries E."/>
            <person name="Morien E."/>
            <person name="Nambeesan S."/>
            <person name="Nguyen T."/>
            <person name="Pegot-Espagnet P."/>
            <person name="Pouilly N."/>
            <person name="Raftis F."/>
            <person name="Sallet E."/>
            <person name="Schiex T."/>
            <person name="Thomas J."/>
            <person name="Vandecasteele C."/>
            <person name="Vares D."/>
            <person name="Vear F."/>
            <person name="Vautrin S."/>
            <person name="Crespi M."/>
            <person name="Mangin B."/>
            <person name="Burke J.M."/>
            <person name="Salse J."/>
            <person name="Munos S."/>
            <person name="Vincourt P."/>
            <person name="Rieseberg L.H."/>
            <person name="Langlade N.B."/>
        </authorList>
    </citation>
    <scope>NUCLEOTIDE SEQUENCE</scope>
    <source>
        <tissue evidence="1">Leaves</tissue>
    </source>
</reference>
<dbReference type="Proteomes" id="UP000215914">
    <property type="component" value="Unassembled WGS sequence"/>
</dbReference>
<dbReference type="EMBL" id="MNCJ02000329">
    <property type="protein sequence ID" value="KAF5769410.1"/>
    <property type="molecule type" value="Genomic_DNA"/>
</dbReference>
<organism evidence="1 2">
    <name type="scientific">Helianthus annuus</name>
    <name type="common">Common sunflower</name>
    <dbReference type="NCBI Taxonomy" id="4232"/>
    <lineage>
        <taxon>Eukaryota</taxon>
        <taxon>Viridiplantae</taxon>
        <taxon>Streptophyta</taxon>
        <taxon>Embryophyta</taxon>
        <taxon>Tracheophyta</taxon>
        <taxon>Spermatophyta</taxon>
        <taxon>Magnoliopsida</taxon>
        <taxon>eudicotyledons</taxon>
        <taxon>Gunneridae</taxon>
        <taxon>Pentapetalae</taxon>
        <taxon>asterids</taxon>
        <taxon>campanulids</taxon>
        <taxon>Asterales</taxon>
        <taxon>Asteraceae</taxon>
        <taxon>Asteroideae</taxon>
        <taxon>Heliantheae alliance</taxon>
        <taxon>Heliantheae</taxon>
        <taxon>Helianthus</taxon>
    </lineage>
</organism>
<protein>
    <submittedName>
        <fullName evidence="1">Kinesin-like protein</fullName>
    </submittedName>
</protein>
<name>A0A9K3E904_HELAN</name>
<dbReference type="AlphaFoldDB" id="A0A9K3E904"/>
<gene>
    <name evidence="1" type="ORF">HanXRQr2_Chr14g0647921</name>
</gene>
<comment type="caution">
    <text evidence="1">The sequence shown here is derived from an EMBL/GenBank/DDBJ whole genome shotgun (WGS) entry which is preliminary data.</text>
</comment>
<sequence>MIDEPIDDVLRSGGGDSISVTIRFRPLSEREYQRGYEVAWYADGDKLVRNEYNPTTSYAFGTISGVEDDDVIGNENDKGVF</sequence>
<evidence type="ECO:0000313" key="1">
    <source>
        <dbReference type="EMBL" id="KAF5769410.1"/>
    </source>
</evidence>
<keyword evidence="2" id="KW-1185">Reference proteome</keyword>
<proteinExistence type="predicted"/>
<reference evidence="1" key="2">
    <citation type="submission" date="2020-06" db="EMBL/GenBank/DDBJ databases">
        <title>Helianthus annuus Genome sequencing and assembly Release 2.</title>
        <authorList>
            <person name="Gouzy J."/>
            <person name="Langlade N."/>
            <person name="Munos S."/>
        </authorList>
    </citation>
    <scope>NUCLEOTIDE SEQUENCE</scope>
    <source>
        <tissue evidence="1">Leaves</tissue>
    </source>
</reference>
<evidence type="ECO:0000313" key="2">
    <source>
        <dbReference type="Proteomes" id="UP000215914"/>
    </source>
</evidence>
<dbReference type="Gramene" id="mRNA:HanXRQr2_Chr14g0647921">
    <property type="protein sequence ID" value="mRNA:HanXRQr2_Chr14g0647921"/>
    <property type="gene ID" value="HanXRQr2_Chr14g0647921"/>
</dbReference>
<accession>A0A9K3E904</accession>